<dbReference type="CDD" id="cd16922">
    <property type="entry name" value="HATPase_EvgS-ArcB-TorS-like"/>
    <property type="match status" value="1"/>
</dbReference>
<feature type="domain" description="Histidine kinase" evidence="14">
    <location>
        <begin position="329"/>
        <end position="550"/>
    </location>
</feature>
<dbReference type="Pfam" id="PF00512">
    <property type="entry name" value="HisKA"/>
    <property type="match status" value="1"/>
</dbReference>
<dbReference type="EC" id="2.7.13.3" evidence="2"/>
<evidence type="ECO:0000313" key="17">
    <source>
        <dbReference type="Proteomes" id="UP000093523"/>
    </source>
</evidence>
<keyword evidence="13" id="KW-0472">Membrane</keyword>
<accession>A0A1B9NYY4</accession>
<evidence type="ECO:0000256" key="8">
    <source>
        <dbReference type="ARBA" id="ARBA00023012"/>
    </source>
</evidence>
<evidence type="ECO:0000256" key="9">
    <source>
        <dbReference type="ARBA" id="ARBA00064003"/>
    </source>
</evidence>
<dbReference type="CDD" id="cd17546">
    <property type="entry name" value="REC_hyHK_CKI1_RcsC-like"/>
    <property type="match status" value="1"/>
</dbReference>
<dbReference type="Gene3D" id="3.40.50.2300">
    <property type="match status" value="1"/>
</dbReference>
<evidence type="ECO:0000259" key="15">
    <source>
        <dbReference type="PROSITE" id="PS50110"/>
    </source>
</evidence>
<keyword evidence="3 11" id="KW-0597">Phosphoprotein</keyword>
<proteinExistence type="predicted"/>
<evidence type="ECO:0000256" key="1">
    <source>
        <dbReference type="ARBA" id="ARBA00000085"/>
    </source>
</evidence>
<dbReference type="RefSeq" id="WP_065611039.1">
    <property type="nucleotide sequence ID" value="NZ_CAWMPN010000009.1"/>
</dbReference>
<evidence type="ECO:0000256" key="7">
    <source>
        <dbReference type="ARBA" id="ARBA00022840"/>
    </source>
</evidence>
<name>A0A1B9NYY4_ALILO</name>
<evidence type="ECO:0000256" key="5">
    <source>
        <dbReference type="ARBA" id="ARBA00022741"/>
    </source>
</evidence>
<dbReference type="SMART" id="SM00387">
    <property type="entry name" value="HATPase_c"/>
    <property type="match status" value="1"/>
</dbReference>
<evidence type="ECO:0000256" key="10">
    <source>
        <dbReference type="ARBA" id="ARBA00068150"/>
    </source>
</evidence>
<keyword evidence="8" id="KW-0902">Two-component regulatory system</keyword>
<evidence type="ECO:0000256" key="12">
    <source>
        <dbReference type="SAM" id="Coils"/>
    </source>
</evidence>
<dbReference type="InterPro" id="IPR003661">
    <property type="entry name" value="HisK_dim/P_dom"/>
</dbReference>
<comment type="catalytic activity">
    <reaction evidence="1">
        <text>ATP + protein L-histidine = ADP + protein N-phospho-L-histidine.</text>
        <dbReference type="EC" id="2.7.13.3"/>
    </reaction>
</comment>
<gene>
    <name evidence="16" type="ORF">A6E04_11750</name>
</gene>
<dbReference type="GO" id="GO:0000155">
    <property type="term" value="F:phosphorelay sensor kinase activity"/>
    <property type="evidence" value="ECO:0007669"/>
    <property type="project" value="InterPro"/>
</dbReference>
<dbReference type="InterPro" id="IPR001789">
    <property type="entry name" value="Sig_transdc_resp-reg_receiver"/>
</dbReference>
<evidence type="ECO:0000256" key="4">
    <source>
        <dbReference type="ARBA" id="ARBA00022679"/>
    </source>
</evidence>
<keyword evidence="5" id="KW-0547">Nucleotide-binding</keyword>
<keyword evidence="12" id="KW-0175">Coiled coil</keyword>
<dbReference type="PRINTS" id="PR00344">
    <property type="entry name" value="BCTRLSENSOR"/>
</dbReference>
<dbReference type="InterPro" id="IPR011006">
    <property type="entry name" value="CheY-like_superfamily"/>
</dbReference>
<evidence type="ECO:0000256" key="2">
    <source>
        <dbReference type="ARBA" id="ARBA00012438"/>
    </source>
</evidence>
<feature type="domain" description="Response regulatory" evidence="15">
    <location>
        <begin position="691"/>
        <end position="812"/>
    </location>
</feature>
<evidence type="ECO:0000256" key="11">
    <source>
        <dbReference type="PROSITE-ProRule" id="PRU00169"/>
    </source>
</evidence>
<feature type="modified residue" description="4-aspartylphosphate" evidence="11">
    <location>
        <position position="742"/>
    </location>
</feature>
<dbReference type="InterPro" id="IPR036890">
    <property type="entry name" value="HATPase_C_sf"/>
</dbReference>
<reference evidence="16 17" key="1">
    <citation type="submission" date="2016-06" db="EMBL/GenBank/DDBJ databases">
        <authorList>
            <person name="Kjaerup R.B."/>
            <person name="Dalgaard T.S."/>
            <person name="Juul-Madsen H.R."/>
        </authorList>
    </citation>
    <scope>NUCLEOTIDE SEQUENCE [LARGE SCALE GENOMIC DNA]</scope>
    <source>
        <strain evidence="16 17">1S159</strain>
    </source>
</reference>
<comment type="caution">
    <text evidence="16">The sequence shown here is derived from an EMBL/GenBank/DDBJ whole genome shotgun (WGS) entry which is preliminary data.</text>
</comment>
<dbReference type="Pfam" id="PF00072">
    <property type="entry name" value="Response_reg"/>
    <property type="match status" value="1"/>
</dbReference>
<protein>
    <recommendedName>
        <fullName evidence="10">Sensory/regulatory protein RpfC</fullName>
        <ecNumber evidence="2">2.7.13.3</ecNumber>
    </recommendedName>
</protein>
<dbReference type="STRING" id="688.A6E04_11750"/>
<dbReference type="CDD" id="cd00082">
    <property type="entry name" value="HisKA"/>
    <property type="match status" value="1"/>
</dbReference>
<dbReference type="Proteomes" id="UP000093523">
    <property type="component" value="Unassembled WGS sequence"/>
</dbReference>
<dbReference type="GO" id="GO:0005524">
    <property type="term" value="F:ATP binding"/>
    <property type="evidence" value="ECO:0007669"/>
    <property type="project" value="UniProtKB-KW"/>
</dbReference>
<dbReference type="InterPro" id="IPR005467">
    <property type="entry name" value="His_kinase_dom"/>
</dbReference>
<feature type="transmembrane region" description="Helical" evidence="13">
    <location>
        <begin position="276"/>
        <end position="301"/>
    </location>
</feature>
<dbReference type="EMBL" id="MAJU01000009">
    <property type="protein sequence ID" value="OCH21211.1"/>
    <property type="molecule type" value="Genomic_DNA"/>
</dbReference>
<dbReference type="SUPFAM" id="SSF52172">
    <property type="entry name" value="CheY-like"/>
    <property type="match status" value="1"/>
</dbReference>
<dbReference type="SMART" id="SM00448">
    <property type="entry name" value="REC"/>
    <property type="match status" value="1"/>
</dbReference>
<keyword evidence="6 16" id="KW-0418">Kinase</keyword>
<dbReference type="SUPFAM" id="SSF55874">
    <property type="entry name" value="ATPase domain of HSP90 chaperone/DNA topoisomerase II/histidine kinase"/>
    <property type="match status" value="1"/>
</dbReference>
<dbReference type="Pfam" id="PF02518">
    <property type="entry name" value="HATPase_c"/>
    <property type="match status" value="1"/>
</dbReference>
<dbReference type="InterPro" id="IPR003594">
    <property type="entry name" value="HATPase_dom"/>
</dbReference>
<keyword evidence="4" id="KW-0808">Transferase</keyword>
<evidence type="ECO:0000259" key="14">
    <source>
        <dbReference type="PROSITE" id="PS50109"/>
    </source>
</evidence>
<dbReference type="PANTHER" id="PTHR45339">
    <property type="entry name" value="HYBRID SIGNAL TRANSDUCTION HISTIDINE KINASE J"/>
    <property type="match status" value="1"/>
</dbReference>
<dbReference type="PROSITE" id="PS50110">
    <property type="entry name" value="RESPONSE_REGULATORY"/>
    <property type="match status" value="1"/>
</dbReference>
<dbReference type="InterPro" id="IPR036097">
    <property type="entry name" value="HisK_dim/P_sf"/>
</dbReference>
<dbReference type="Gene3D" id="3.30.565.10">
    <property type="entry name" value="Histidine kinase-like ATPase, C-terminal domain"/>
    <property type="match status" value="1"/>
</dbReference>
<dbReference type="SMART" id="SM00388">
    <property type="entry name" value="HisKA"/>
    <property type="match status" value="1"/>
</dbReference>
<keyword evidence="7" id="KW-0067">ATP-binding</keyword>
<organism evidence="16 17">
    <name type="scientific">Aliivibrio logei</name>
    <name type="common">Vibrio logei</name>
    <dbReference type="NCBI Taxonomy" id="688"/>
    <lineage>
        <taxon>Bacteria</taxon>
        <taxon>Pseudomonadati</taxon>
        <taxon>Pseudomonadota</taxon>
        <taxon>Gammaproteobacteria</taxon>
        <taxon>Vibrionales</taxon>
        <taxon>Vibrionaceae</taxon>
        <taxon>Aliivibrio</taxon>
    </lineage>
</organism>
<keyword evidence="13" id="KW-1133">Transmembrane helix</keyword>
<evidence type="ECO:0000256" key="3">
    <source>
        <dbReference type="ARBA" id="ARBA00022553"/>
    </source>
</evidence>
<dbReference type="SUPFAM" id="SSF47384">
    <property type="entry name" value="Homodimeric domain of signal transducing histidine kinase"/>
    <property type="match status" value="1"/>
</dbReference>
<evidence type="ECO:0000256" key="13">
    <source>
        <dbReference type="SAM" id="Phobius"/>
    </source>
</evidence>
<dbReference type="OrthoDB" id="9810730at2"/>
<dbReference type="PROSITE" id="PS50109">
    <property type="entry name" value="HIS_KIN"/>
    <property type="match status" value="1"/>
</dbReference>
<evidence type="ECO:0000256" key="6">
    <source>
        <dbReference type="ARBA" id="ARBA00022777"/>
    </source>
</evidence>
<evidence type="ECO:0000313" key="16">
    <source>
        <dbReference type="EMBL" id="OCH21211.1"/>
    </source>
</evidence>
<dbReference type="FunFam" id="3.30.565.10:FF:000010">
    <property type="entry name" value="Sensor histidine kinase RcsC"/>
    <property type="match status" value="1"/>
</dbReference>
<dbReference type="Gene3D" id="1.10.287.130">
    <property type="match status" value="1"/>
</dbReference>
<dbReference type="AlphaFoldDB" id="A0A1B9NYY4"/>
<feature type="coiled-coil region" evidence="12">
    <location>
        <begin position="34"/>
        <end position="61"/>
    </location>
</feature>
<dbReference type="InterPro" id="IPR004358">
    <property type="entry name" value="Sig_transdc_His_kin-like_C"/>
</dbReference>
<dbReference type="FunFam" id="1.10.287.130:FF:000002">
    <property type="entry name" value="Two-component osmosensing histidine kinase"/>
    <property type="match status" value="1"/>
</dbReference>
<sequence>MKRLASFSIQLLLQTAGAVITALLLLYFYMNFQFHEHEERLTELQLEIKLAKNDMLMLRRNEKDFMSRNEIKYHDRLEVGIKSFKGKLINIHRVLVVEGIDINSDSLGLIQSIDEYGYSFHELSELLGTLNGKGTEQGLFGKLKDESIQLERDLLVLHDIELNQMMLMLQEKVYDFYSEMSGQEEVTVLFKLEQIFQLLNFMEMEIARFDNEEIDKTYLTFKNSFINIQKLHSVVGYNYRLGLHGEIRATIHDVEERLNVLFDTVSVKATNKIERFYFYSQVLSVVIFLLIISVLITAVVMTSRLEKRILRSQNQEIKANKAKSSFLANMSHEIRTPLNGIIGMTEILSVSTLTAIQKDYLATINASSQTLLMLINDVLDLSKIESGNIEVNAHSCKIKEVIFDTAALIAPKAQQKGVNIKIIMSENFPTYVKADEQKIRQVLMNLASNAIKFTEAGSISFELSLIEETDTSYRYFFSVKDTGLGIEESKHEQVFEEFKQEDDDTSKNYGGTGLGLAISSKMIKMMGDEIKLKSSKGVGSEFYFSLELEKDHAPEKVSKTRRNKTIIYCSKSPKELFISEVSGYGYHVEKVYSIEEIKVQETSDSLVVLEKEDFQDKIDVVKEKYPRLPIVLVRNNTDNNAEIDSVSGYVTYPLLGSRLDNLLHSVFEHSHESETTEVEAKEGETERGNGMVLIVEDNKINQQVVSINLKMLGIEYKIANNGAEAVELYKRHHEEILVVLMDCMMPVMDGFEATKAIRQLEKNEDMTLTTIIALTASILDDDIQKCFDSGMDDYLPKPFRREILQEKIAKLQLIYKKR</sequence>
<dbReference type="PANTHER" id="PTHR45339:SF1">
    <property type="entry name" value="HYBRID SIGNAL TRANSDUCTION HISTIDINE KINASE J"/>
    <property type="match status" value="1"/>
</dbReference>
<comment type="subunit">
    <text evidence="9">At low DSF concentrations, interacts with RpfF.</text>
</comment>
<keyword evidence="13" id="KW-0812">Transmembrane</keyword>